<feature type="compositionally biased region" description="Polar residues" evidence="1">
    <location>
        <begin position="59"/>
        <end position="70"/>
    </location>
</feature>
<protein>
    <recommendedName>
        <fullName evidence="2">2EXR domain-containing protein</fullName>
    </recommendedName>
</protein>
<dbReference type="InterPro" id="IPR045518">
    <property type="entry name" value="2EXR"/>
</dbReference>
<accession>S3D910</accession>
<dbReference type="OrthoDB" id="3557569at2759"/>
<evidence type="ECO:0000313" key="4">
    <source>
        <dbReference type="Proteomes" id="UP000016923"/>
    </source>
</evidence>
<dbReference type="VEuPathDB" id="FungiDB:F503_05070"/>
<feature type="region of interest" description="Disordered" evidence="1">
    <location>
        <begin position="59"/>
        <end position="95"/>
    </location>
</feature>
<dbReference type="PANTHER" id="PTHR35910:SF6">
    <property type="entry name" value="2EXR DOMAIN-CONTAINING PROTEIN"/>
    <property type="match status" value="1"/>
</dbReference>
<evidence type="ECO:0000313" key="3">
    <source>
        <dbReference type="EMBL" id="EPE09975.1"/>
    </source>
</evidence>
<evidence type="ECO:0000259" key="2">
    <source>
        <dbReference type="Pfam" id="PF20150"/>
    </source>
</evidence>
<name>S3D910_OPHP1</name>
<feature type="compositionally biased region" description="Low complexity" evidence="1">
    <location>
        <begin position="80"/>
        <end position="95"/>
    </location>
</feature>
<reference evidence="3 4" key="1">
    <citation type="journal article" date="2013" name="BMC Genomics">
        <title>The genome and transcriptome of the pine saprophyte Ophiostoma piceae, and a comparison with the bark beetle-associated pine pathogen Grosmannia clavigera.</title>
        <authorList>
            <person name="Haridas S."/>
            <person name="Wang Y."/>
            <person name="Lim L."/>
            <person name="Massoumi Alamouti S."/>
            <person name="Jackman S."/>
            <person name="Docking R."/>
            <person name="Robertson G."/>
            <person name="Birol I."/>
            <person name="Bohlmann J."/>
            <person name="Breuil C."/>
        </authorList>
    </citation>
    <scope>NUCLEOTIDE SEQUENCE [LARGE SCALE GENOMIC DNA]</scope>
    <source>
        <strain evidence="3 4">UAMH 11346</strain>
    </source>
</reference>
<proteinExistence type="predicted"/>
<feature type="domain" description="2EXR" evidence="2">
    <location>
        <begin position="24"/>
        <end position="156"/>
    </location>
</feature>
<feature type="compositionally biased region" description="Low complexity" evidence="1">
    <location>
        <begin position="368"/>
        <end position="381"/>
    </location>
</feature>
<keyword evidence="4" id="KW-1185">Reference proteome</keyword>
<dbReference type="EMBL" id="KE148146">
    <property type="protein sequence ID" value="EPE09975.1"/>
    <property type="molecule type" value="Genomic_DNA"/>
</dbReference>
<dbReference type="Proteomes" id="UP000016923">
    <property type="component" value="Unassembled WGS sequence"/>
</dbReference>
<evidence type="ECO:0000256" key="1">
    <source>
        <dbReference type="SAM" id="MobiDB-lite"/>
    </source>
</evidence>
<sequence length="387" mass="42234">MSPACTTSKHNAYTYRPQMPCQTFPYFSQLPPELRLKIWEYNLPSCRFVSIRCGYKSQPFPQQAPTPSSGSKPRRKTSRRAPSSSSSSSSSSSASSIASTACKPAPIGLCTSTAPVPANLHVCHESRTEALCCYALMFGMARQPGRVYFDPDDDFLYFGPRDGYMAADAQLRTMLVLADQDELALVSRVALNESVFGDALIATSLPSSSAADRVAINLAVDVLHELRMRLPGLRELVIVPRNDQSLAAGASSTLVPLFLPSADMSLMYSNSYDDEYTGEYVDDFGYDGAVMLCQDGHGKSHSHRSLTELTTADIATATSETNRLSRQVLEAMRRVCASDPEWISPRWCILAMGSGPARSRHGRSKQVSHPSCPSGPSSSRSTHIPRR</sequence>
<organism evidence="3 4">
    <name type="scientific">Ophiostoma piceae (strain UAMH 11346)</name>
    <name type="common">Sap stain fungus</name>
    <dbReference type="NCBI Taxonomy" id="1262450"/>
    <lineage>
        <taxon>Eukaryota</taxon>
        <taxon>Fungi</taxon>
        <taxon>Dikarya</taxon>
        <taxon>Ascomycota</taxon>
        <taxon>Pezizomycotina</taxon>
        <taxon>Sordariomycetes</taxon>
        <taxon>Sordariomycetidae</taxon>
        <taxon>Ophiostomatales</taxon>
        <taxon>Ophiostomataceae</taxon>
        <taxon>Ophiostoma</taxon>
    </lineage>
</organism>
<feature type="region of interest" description="Disordered" evidence="1">
    <location>
        <begin position="358"/>
        <end position="387"/>
    </location>
</feature>
<dbReference type="PANTHER" id="PTHR35910">
    <property type="entry name" value="2EXR DOMAIN-CONTAINING PROTEIN"/>
    <property type="match status" value="1"/>
</dbReference>
<dbReference type="eggNOG" id="ENOG502RNM1">
    <property type="taxonomic scope" value="Eukaryota"/>
</dbReference>
<dbReference type="AlphaFoldDB" id="S3D910"/>
<dbReference type="Pfam" id="PF20150">
    <property type="entry name" value="2EXR"/>
    <property type="match status" value="1"/>
</dbReference>
<dbReference type="HOGENOM" id="CLU_050715_0_0_1"/>
<gene>
    <name evidence="3" type="ORF">F503_05070</name>
</gene>